<dbReference type="InterPro" id="IPR032675">
    <property type="entry name" value="LRR_dom_sf"/>
</dbReference>
<keyword evidence="2" id="KW-1185">Reference proteome</keyword>
<protein>
    <submittedName>
        <fullName evidence="1">Uncharacterized protein</fullName>
    </submittedName>
</protein>
<proteinExistence type="predicted"/>
<dbReference type="PANTHER" id="PTHR20933">
    <property type="entry name" value="F-BOX ONLY PROTEIN 33"/>
    <property type="match status" value="1"/>
</dbReference>
<evidence type="ECO:0000313" key="2">
    <source>
        <dbReference type="Proteomes" id="UP000051574"/>
    </source>
</evidence>
<dbReference type="GO" id="GO:0031398">
    <property type="term" value="P:positive regulation of protein ubiquitination"/>
    <property type="evidence" value="ECO:0007669"/>
    <property type="project" value="TreeGrafter"/>
</dbReference>
<accession>A0A0T6B702</accession>
<gene>
    <name evidence="1" type="ORF">AMK59_3720</name>
</gene>
<dbReference type="Gene3D" id="3.80.10.10">
    <property type="entry name" value="Ribonuclease Inhibitor"/>
    <property type="match status" value="1"/>
</dbReference>
<dbReference type="Proteomes" id="UP000051574">
    <property type="component" value="Unassembled WGS sequence"/>
</dbReference>
<reference evidence="1 2" key="1">
    <citation type="submission" date="2015-09" db="EMBL/GenBank/DDBJ databases">
        <title>Draft genome of the scarab beetle Oryctes borbonicus.</title>
        <authorList>
            <person name="Meyer J.M."/>
            <person name="Markov G.V."/>
            <person name="Baskaran P."/>
            <person name="Herrmann M."/>
            <person name="Sommer R.J."/>
            <person name="Roedelsperger C."/>
        </authorList>
    </citation>
    <scope>NUCLEOTIDE SEQUENCE [LARGE SCALE GENOMIC DNA]</scope>
    <source>
        <strain evidence="1">OB123</strain>
        <tissue evidence="1">Whole animal</tissue>
    </source>
</reference>
<dbReference type="AlphaFoldDB" id="A0A0T6B702"/>
<organism evidence="1 2">
    <name type="scientific">Oryctes borbonicus</name>
    <dbReference type="NCBI Taxonomy" id="1629725"/>
    <lineage>
        <taxon>Eukaryota</taxon>
        <taxon>Metazoa</taxon>
        <taxon>Ecdysozoa</taxon>
        <taxon>Arthropoda</taxon>
        <taxon>Hexapoda</taxon>
        <taxon>Insecta</taxon>
        <taxon>Pterygota</taxon>
        <taxon>Neoptera</taxon>
        <taxon>Endopterygota</taxon>
        <taxon>Coleoptera</taxon>
        <taxon>Polyphaga</taxon>
        <taxon>Scarabaeiformia</taxon>
        <taxon>Scarabaeidae</taxon>
        <taxon>Dynastinae</taxon>
        <taxon>Oryctes</taxon>
    </lineage>
</organism>
<comment type="caution">
    <text evidence="1">The sequence shown here is derived from an EMBL/GenBank/DDBJ whole genome shotgun (WGS) entry which is preliminary data.</text>
</comment>
<dbReference type="OrthoDB" id="8757000at2759"/>
<dbReference type="PANTHER" id="PTHR20933:SF3">
    <property type="entry name" value="F-BOX ONLY PROTEIN 33"/>
    <property type="match status" value="1"/>
</dbReference>
<dbReference type="EMBL" id="LJIG01009547">
    <property type="protein sequence ID" value="KRT82861.1"/>
    <property type="molecule type" value="Genomic_DNA"/>
</dbReference>
<sequence>MWVDSLSNDNLDTWNLINPERTNNYAEIVPNPLIMLAWLCKKLEEITFMGYKYPEENLVAIARLRKTTLKKLEFAHADVIYSDSFSINAKKEISEIFGKPWSPIPSSQLHPVVLDPLAGDSDEYIAPYLLADIR</sequence>
<name>A0A0T6B702_9SCAR</name>
<evidence type="ECO:0000313" key="1">
    <source>
        <dbReference type="EMBL" id="KRT82861.1"/>
    </source>
</evidence>